<evidence type="ECO:0000313" key="1">
    <source>
        <dbReference type="EMBL" id="GLR55138.1"/>
    </source>
</evidence>
<organism evidence="1 2">
    <name type="scientific">Shinella yambaruensis</name>
    <dbReference type="NCBI Taxonomy" id="415996"/>
    <lineage>
        <taxon>Bacteria</taxon>
        <taxon>Pseudomonadati</taxon>
        <taxon>Pseudomonadota</taxon>
        <taxon>Alphaproteobacteria</taxon>
        <taxon>Hyphomicrobiales</taxon>
        <taxon>Rhizobiaceae</taxon>
        <taxon>Shinella</taxon>
    </lineage>
</organism>
<dbReference type="InterPro" id="IPR011738">
    <property type="entry name" value="Phage_CHP"/>
</dbReference>
<dbReference type="InterPro" id="IPR021146">
    <property type="entry name" value="Phage_gp6-like_head-tail"/>
</dbReference>
<proteinExistence type="predicted"/>
<dbReference type="CDD" id="cd08054">
    <property type="entry name" value="gp6"/>
    <property type="match status" value="1"/>
</dbReference>
<dbReference type="EMBL" id="BSOP01000069">
    <property type="protein sequence ID" value="GLR55138.1"/>
    <property type="molecule type" value="Genomic_DNA"/>
</dbReference>
<dbReference type="Gene3D" id="1.10.3230.30">
    <property type="entry name" value="Phage gp6-like head-tail connector protein"/>
    <property type="match status" value="1"/>
</dbReference>
<protein>
    <recommendedName>
        <fullName evidence="3">PhiE125 gp8 family phage protein</fullName>
    </recommendedName>
</protein>
<accession>A0ABQ5ZQI8</accession>
<evidence type="ECO:0000313" key="2">
    <source>
        <dbReference type="Proteomes" id="UP001156702"/>
    </source>
</evidence>
<name>A0ABQ5ZQI8_9HYPH</name>
<dbReference type="Pfam" id="PF05135">
    <property type="entry name" value="Phage_connect_1"/>
    <property type="match status" value="1"/>
</dbReference>
<comment type="caution">
    <text evidence="1">The sequence shown here is derived from an EMBL/GenBank/DDBJ whole genome shotgun (WGS) entry which is preliminary data.</text>
</comment>
<gene>
    <name evidence="1" type="ORF">GCM10007923_63590</name>
</gene>
<dbReference type="Proteomes" id="UP001156702">
    <property type="component" value="Unassembled WGS sequence"/>
</dbReference>
<evidence type="ECO:0008006" key="3">
    <source>
        <dbReference type="Google" id="ProtNLM"/>
    </source>
</evidence>
<sequence length="182" mass="20151">MWYPSTVIEAPTVEPVTLVEAKDHCGILTDETDFDAQLTRLIKTARAHVEQYCNARWAEQTLACACDGFGDLARLSEGPLKSVTSIVYIDAAGEEQPLPVEVYQANKDGLEPCITLKHGQAWPVIQRRSRVTVTAVFGGGAPDDVRHAMLLHIEDSFMMRENAERGDWTSLDALLCNHRRGA</sequence>
<dbReference type="NCBIfam" id="TIGR02215">
    <property type="entry name" value="phage_chp_gp8"/>
    <property type="match status" value="1"/>
</dbReference>
<keyword evidence="2" id="KW-1185">Reference proteome</keyword>
<reference evidence="2" key="1">
    <citation type="journal article" date="2019" name="Int. J. Syst. Evol. Microbiol.">
        <title>The Global Catalogue of Microorganisms (GCM) 10K type strain sequencing project: providing services to taxonomists for standard genome sequencing and annotation.</title>
        <authorList>
            <consortium name="The Broad Institute Genomics Platform"/>
            <consortium name="The Broad Institute Genome Sequencing Center for Infectious Disease"/>
            <person name="Wu L."/>
            <person name="Ma J."/>
        </authorList>
    </citation>
    <scope>NUCLEOTIDE SEQUENCE [LARGE SCALE GENOMIC DNA]</scope>
    <source>
        <strain evidence="2">NBRC 102122</strain>
    </source>
</reference>
<dbReference type="RefSeq" id="WP_245082998.1">
    <property type="nucleotide sequence ID" value="NZ_BSOP01000069.1"/>
</dbReference>